<name>A0AAV4VTF6_CAEEX</name>
<protein>
    <submittedName>
        <fullName evidence="1">Uncharacterized protein</fullName>
    </submittedName>
</protein>
<comment type="caution">
    <text evidence="1">The sequence shown here is derived from an EMBL/GenBank/DDBJ whole genome shotgun (WGS) entry which is preliminary data.</text>
</comment>
<accession>A0AAV4VTF6</accession>
<organism evidence="1 2">
    <name type="scientific">Caerostris extrusa</name>
    <name type="common">Bark spider</name>
    <name type="synonym">Caerostris bankana</name>
    <dbReference type="NCBI Taxonomy" id="172846"/>
    <lineage>
        <taxon>Eukaryota</taxon>
        <taxon>Metazoa</taxon>
        <taxon>Ecdysozoa</taxon>
        <taxon>Arthropoda</taxon>
        <taxon>Chelicerata</taxon>
        <taxon>Arachnida</taxon>
        <taxon>Araneae</taxon>
        <taxon>Araneomorphae</taxon>
        <taxon>Entelegynae</taxon>
        <taxon>Araneoidea</taxon>
        <taxon>Araneidae</taxon>
        <taxon>Caerostris</taxon>
    </lineage>
</organism>
<keyword evidence="2" id="KW-1185">Reference proteome</keyword>
<gene>
    <name evidence="1" type="ORF">CEXT_234851</name>
</gene>
<sequence length="76" mass="8668">MPLSINTIGPDAHKPAGCKLPGSTWRWPWCRHGAERARKSMTRTQFKTKSRGALRGTLSYWTPVRSSKSRQSVEHF</sequence>
<proteinExistence type="predicted"/>
<reference evidence="1 2" key="1">
    <citation type="submission" date="2021-06" db="EMBL/GenBank/DDBJ databases">
        <title>Caerostris extrusa draft genome.</title>
        <authorList>
            <person name="Kono N."/>
            <person name="Arakawa K."/>
        </authorList>
    </citation>
    <scope>NUCLEOTIDE SEQUENCE [LARGE SCALE GENOMIC DNA]</scope>
</reference>
<dbReference type="AlphaFoldDB" id="A0AAV4VTF6"/>
<evidence type="ECO:0000313" key="1">
    <source>
        <dbReference type="EMBL" id="GIY73672.1"/>
    </source>
</evidence>
<dbReference type="EMBL" id="BPLR01015114">
    <property type="protein sequence ID" value="GIY73672.1"/>
    <property type="molecule type" value="Genomic_DNA"/>
</dbReference>
<dbReference type="Proteomes" id="UP001054945">
    <property type="component" value="Unassembled WGS sequence"/>
</dbReference>
<evidence type="ECO:0000313" key="2">
    <source>
        <dbReference type="Proteomes" id="UP001054945"/>
    </source>
</evidence>